<reference evidence="4" key="1">
    <citation type="submission" date="2023-07" db="EMBL/GenBank/DDBJ databases">
        <authorList>
            <person name="Stuckert A."/>
        </authorList>
    </citation>
    <scope>NUCLEOTIDE SEQUENCE</scope>
</reference>
<dbReference type="InterPro" id="IPR003591">
    <property type="entry name" value="Leu-rich_rpt_typical-subtyp"/>
</dbReference>
<dbReference type="InterPro" id="IPR001611">
    <property type="entry name" value="Leu-rich_rpt"/>
</dbReference>
<organism evidence="4 5">
    <name type="scientific">Ranitomeya imitator</name>
    <name type="common">mimic poison frog</name>
    <dbReference type="NCBI Taxonomy" id="111125"/>
    <lineage>
        <taxon>Eukaryota</taxon>
        <taxon>Metazoa</taxon>
        <taxon>Chordata</taxon>
        <taxon>Craniata</taxon>
        <taxon>Vertebrata</taxon>
        <taxon>Euteleostomi</taxon>
        <taxon>Amphibia</taxon>
        <taxon>Batrachia</taxon>
        <taxon>Anura</taxon>
        <taxon>Neobatrachia</taxon>
        <taxon>Hyloidea</taxon>
        <taxon>Dendrobatidae</taxon>
        <taxon>Dendrobatinae</taxon>
        <taxon>Ranitomeya</taxon>
    </lineage>
</organism>
<evidence type="ECO:0008006" key="6">
    <source>
        <dbReference type="Google" id="ProtNLM"/>
    </source>
</evidence>
<evidence type="ECO:0000256" key="2">
    <source>
        <dbReference type="ARBA" id="ARBA00022737"/>
    </source>
</evidence>
<dbReference type="PROSITE" id="PS51450">
    <property type="entry name" value="LRR"/>
    <property type="match status" value="2"/>
</dbReference>
<dbReference type="Proteomes" id="UP001176940">
    <property type="component" value="Unassembled WGS sequence"/>
</dbReference>
<evidence type="ECO:0000313" key="5">
    <source>
        <dbReference type="Proteomes" id="UP001176940"/>
    </source>
</evidence>
<evidence type="ECO:0000313" key="4">
    <source>
        <dbReference type="EMBL" id="CAJ0929936.1"/>
    </source>
</evidence>
<keyword evidence="1" id="KW-0433">Leucine-rich repeat</keyword>
<evidence type="ECO:0000256" key="3">
    <source>
        <dbReference type="SAM" id="MobiDB-lite"/>
    </source>
</evidence>
<sequence length="531" mass="59767">MPALIPWGPGMASPQDSAVPSLEDIANVPPAAQAADDPSRADPPQKALKRKDLTDPPLSLCLHLLHSSRYLDRQLHWVTRNSHKNTIRQHDISRIHKSSRRNEIRSSHVYNRQHHIYCRDVSSIFISAACQRSGQFKGRFPQPSLSPSRRVGTQSSYFHNDNQEMGHSRNRPFCNKKQQTSQKVRFIVPVRQPQYPRCSPSSVDIPYQLEDSCSHQPWHRKLPLAMERSLDRGEERERRRMVSIAGLQRAIGQQGTFHQPTVKELPITTMGNSALKAHLETAQKTGVFQLTDKALAEFPEELQRLSANLRTINLSSNKIEVLPPSIGKFGVLKSLSLNHNRLTVYICSSIGIQRCKPAGGIRTKTAAGLPDELCKLKKLETLHLTANHIPRLPADFGQLSALKTLNLSGNQLRAIPSQLCGLRHLDVVDLSKNKIQAIPDEVSGVQAIEINLNQNQISQISVQVSRCPRLKVLRLEENCLELSMLPQSILSDSQISLLAVDGNLFEIKNLRDLDGYDKYMERFTATRKKFV</sequence>
<dbReference type="EMBL" id="CAUEEQ010006290">
    <property type="protein sequence ID" value="CAJ0929936.1"/>
    <property type="molecule type" value="Genomic_DNA"/>
</dbReference>
<gene>
    <name evidence="4" type="ORF">RIMI_LOCUS4022293</name>
</gene>
<dbReference type="PANTHER" id="PTHR48051">
    <property type="match status" value="1"/>
</dbReference>
<dbReference type="Pfam" id="PF13855">
    <property type="entry name" value="LRR_8"/>
    <property type="match status" value="1"/>
</dbReference>
<dbReference type="Pfam" id="PF00560">
    <property type="entry name" value="LRR_1"/>
    <property type="match status" value="1"/>
</dbReference>
<dbReference type="SUPFAM" id="SSF52047">
    <property type="entry name" value="RNI-like"/>
    <property type="match status" value="1"/>
</dbReference>
<dbReference type="Gene3D" id="3.80.10.10">
    <property type="entry name" value="Ribonuclease Inhibitor"/>
    <property type="match status" value="2"/>
</dbReference>
<dbReference type="PANTHER" id="PTHR48051:SF62">
    <property type="entry name" value="LEUCINE-RICH REPEAT-CONTAINING PROTEIN 57"/>
    <property type="match status" value="1"/>
</dbReference>
<proteinExistence type="predicted"/>
<comment type="caution">
    <text evidence="4">The sequence shown here is derived from an EMBL/GenBank/DDBJ whole genome shotgun (WGS) entry which is preliminary data.</text>
</comment>
<evidence type="ECO:0000256" key="1">
    <source>
        <dbReference type="ARBA" id="ARBA00022614"/>
    </source>
</evidence>
<dbReference type="InterPro" id="IPR032675">
    <property type="entry name" value="LRR_dom_sf"/>
</dbReference>
<feature type="region of interest" description="Disordered" evidence="3">
    <location>
        <begin position="1"/>
        <end position="52"/>
    </location>
</feature>
<dbReference type="SMART" id="SM00369">
    <property type="entry name" value="LRR_TYP"/>
    <property type="match status" value="5"/>
</dbReference>
<keyword evidence="5" id="KW-1185">Reference proteome</keyword>
<protein>
    <recommendedName>
        <fullName evidence="6">Leucine-rich repeat-containing protein 57</fullName>
    </recommendedName>
</protein>
<name>A0ABN9L072_9NEOB</name>
<dbReference type="InterPro" id="IPR050216">
    <property type="entry name" value="LRR_domain-containing"/>
</dbReference>
<keyword evidence="2" id="KW-0677">Repeat</keyword>
<accession>A0ABN9L072</accession>